<proteinExistence type="predicted"/>
<dbReference type="EMBL" id="CAJNNW010025035">
    <property type="protein sequence ID" value="CAE8675326.1"/>
    <property type="molecule type" value="Genomic_DNA"/>
</dbReference>
<feature type="region of interest" description="Disordered" evidence="1">
    <location>
        <begin position="1"/>
        <end position="23"/>
    </location>
</feature>
<protein>
    <submittedName>
        <fullName evidence="2">Uncharacterized protein</fullName>
    </submittedName>
</protein>
<evidence type="ECO:0000313" key="3">
    <source>
        <dbReference type="Proteomes" id="UP000626109"/>
    </source>
</evidence>
<feature type="compositionally biased region" description="Low complexity" evidence="1">
    <location>
        <begin position="7"/>
        <end position="23"/>
    </location>
</feature>
<organism evidence="2 3">
    <name type="scientific">Polarella glacialis</name>
    <name type="common">Dinoflagellate</name>
    <dbReference type="NCBI Taxonomy" id="89957"/>
    <lineage>
        <taxon>Eukaryota</taxon>
        <taxon>Sar</taxon>
        <taxon>Alveolata</taxon>
        <taxon>Dinophyceae</taxon>
        <taxon>Suessiales</taxon>
        <taxon>Suessiaceae</taxon>
        <taxon>Polarella</taxon>
    </lineage>
</organism>
<reference evidence="2" key="1">
    <citation type="submission" date="2021-02" db="EMBL/GenBank/DDBJ databases">
        <authorList>
            <person name="Dougan E. K."/>
            <person name="Rhodes N."/>
            <person name="Thang M."/>
            <person name="Chan C."/>
        </authorList>
    </citation>
    <scope>NUCLEOTIDE SEQUENCE</scope>
</reference>
<dbReference type="AlphaFoldDB" id="A0A813JHK9"/>
<sequence>MHRSTSKQQGAPQKPAAKQQLGPSEVLPGVSQQLLELAAFGKMNALSMHFLGKTLNQFQVAMVLELHEAGQTTDWPQVADLASEFVSKDFRKRLHSLSLPVALGLRAEIVQGLMTHLKWNDVEVMETISLRDSSFAMYASPDSSIWPELEQLHQKLEAWLSKFPEDIYGHFWANRLAFFRADWKRANSSNAQLYDLTHAYAKQVCLKRPPVPIYFDLGVPHGKKTIQLELISEDCRKAGDFLKDLAGEWARQVFLSARDGAGEVSSSQAALEAFMLRTKGYTDKDALQEFLVGPGDVFGQPFIMSPAGLRHHRDQMEELAMVMEGTPACGAEEGADAADLATTATLQSRFSGSCPKVAQKLRSIAEAYGRAVARMKESNKPGNFDPAVNDALVVPGDAVRDILPYFGRDLHIDPSGRAFEPGKLVLSAPSSSEKWHNSKWHNSESIGEGILVVDDVFSPEALENFQRFSERSTVFHSPKGTGYLCGYWFDGYAPPLLAQAYTELQEAFPSILCRHRLKNAWAYAYDEYAEDQPDRPSEGIGIHADEAAVNINCWLVPDSSLSDAEHGGMLIWPKRPPAEWDNSFYNSGDSFQYSVQEDGYFQGAMTQNKNASAFFEYAHSAQSMRVPYKQNRCVIFDSALLHATDKVRFKKGFRNRRINLTFLAGLMRDTCEAVQRRSDAGRKAAKSHSL</sequence>
<gene>
    <name evidence="2" type="ORF">PGLA2088_LOCUS19337</name>
</gene>
<accession>A0A813JHK9</accession>
<comment type="caution">
    <text evidence="2">The sequence shown here is derived from an EMBL/GenBank/DDBJ whole genome shotgun (WGS) entry which is preliminary data.</text>
</comment>
<evidence type="ECO:0000256" key="1">
    <source>
        <dbReference type="SAM" id="MobiDB-lite"/>
    </source>
</evidence>
<dbReference type="Proteomes" id="UP000626109">
    <property type="component" value="Unassembled WGS sequence"/>
</dbReference>
<evidence type="ECO:0000313" key="2">
    <source>
        <dbReference type="EMBL" id="CAE8675326.1"/>
    </source>
</evidence>
<name>A0A813JHK9_POLGL</name>